<keyword evidence="10" id="KW-1185">Reference proteome</keyword>
<dbReference type="InterPro" id="IPR040449">
    <property type="entry name" value="Peptidase_S66_N"/>
</dbReference>
<dbReference type="GO" id="GO:0006508">
    <property type="term" value="P:proteolysis"/>
    <property type="evidence" value="ECO:0007669"/>
    <property type="project" value="UniProtKB-KW"/>
</dbReference>
<dbReference type="CDD" id="cd07025">
    <property type="entry name" value="Peptidase_S66"/>
    <property type="match status" value="1"/>
</dbReference>
<dbReference type="InterPro" id="IPR027461">
    <property type="entry name" value="Carboxypeptidase_A_C_sf"/>
</dbReference>
<evidence type="ECO:0000256" key="5">
    <source>
        <dbReference type="ARBA" id="ARBA00022825"/>
    </source>
</evidence>
<keyword evidence="4" id="KW-0378">Hydrolase</keyword>
<dbReference type="InterPro" id="IPR029062">
    <property type="entry name" value="Class_I_gatase-like"/>
</dbReference>
<evidence type="ECO:0000256" key="6">
    <source>
        <dbReference type="PIRSR" id="PIRSR028757-1"/>
    </source>
</evidence>
<evidence type="ECO:0000256" key="1">
    <source>
        <dbReference type="ARBA" id="ARBA00010233"/>
    </source>
</evidence>
<feature type="active site" description="Charge relay system" evidence="6">
    <location>
        <position position="278"/>
    </location>
</feature>
<dbReference type="GO" id="GO:0004180">
    <property type="term" value="F:carboxypeptidase activity"/>
    <property type="evidence" value="ECO:0007669"/>
    <property type="project" value="UniProtKB-KW"/>
</dbReference>
<dbReference type="InterPro" id="IPR040921">
    <property type="entry name" value="Peptidase_S66C"/>
</dbReference>
<dbReference type="PIRSF" id="PIRSF028757">
    <property type="entry name" value="LD-carboxypeptidase"/>
    <property type="match status" value="1"/>
</dbReference>
<dbReference type="EMBL" id="MLCF01000162">
    <property type="protein sequence ID" value="OIV35348.1"/>
    <property type="molecule type" value="Genomic_DNA"/>
</dbReference>
<accession>A0A1J7C1A2</accession>
<feature type="domain" description="LD-carboxypeptidase C-terminal" evidence="8">
    <location>
        <begin position="180"/>
        <end position="293"/>
    </location>
</feature>
<evidence type="ECO:0000259" key="7">
    <source>
        <dbReference type="Pfam" id="PF02016"/>
    </source>
</evidence>
<sequence length="305" mass="31726">MRALERPAPLREGDLVALVAPSSGADADEVAAGVAALEAWGLRVAPAENLTSRQPGVLSFLAGDDAARARSFEKAWTDPEVRAVVCSRGGDGANRMVELVDWAAVRAAGPKALVGFSDVTTLHAALAVRCGFVSLHGPMPVTRAFGASAEGLRRMLFAPEEVRELRGAPGVDTLVGGRARGVLLGGCLSVFCAEFGTAAGPPDPRGALLCLEDVGENATHLDRYLGQLARSGYLDALAGVLLGSWKDCGPWQGELRELFLDRLGGLGVPVVGEFGFGHGEVNQTIPFGVEAELDADAGTLALQDF</sequence>
<evidence type="ECO:0000313" key="10">
    <source>
        <dbReference type="Proteomes" id="UP000243342"/>
    </source>
</evidence>
<dbReference type="Gene3D" id="3.40.50.10740">
    <property type="entry name" value="Class I glutamine amidotransferase-like"/>
    <property type="match status" value="1"/>
</dbReference>
<dbReference type="SUPFAM" id="SSF141986">
    <property type="entry name" value="LD-carboxypeptidase A C-terminal domain-like"/>
    <property type="match status" value="1"/>
</dbReference>
<proteinExistence type="inferred from homology"/>
<dbReference type="STRING" id="1428644.BIV57_22130"/>
<evidence type="ECO:0000259" key="8">
    <source>
        <dbReference type="Pfam" id="PF17676"/>
    </source>
</evidence>
<evidence type="ECO:0000313" key="9">
    <source>
        <dbReference type="EMBL" id="OIV35348.1"/>
    </source>
</evidence>
<evidence type="ECO:0000256" key="2">
    <source>
        <dbReference type="ARBA" id="ARBA00022645"/>
    </source>
</evidence>
<organism evidence="9 10">
    <name type="scientific">Mangrovactinospora gilvigrisea</name>
    <dbReference type="NCBI Taxonomy" id="1428644"/>
    <lineage>
        <taxon>Bacteria</taxon>
        <taxon>Bacillati</taxon>
        <taxon>Actinomycetota</taxon>
        <taxon>Actinomycetes</taxon>
        <taxon>Kitasatosporales</taxon>
        <taxon>Streptomycetaceae</taxon>
        <taxon>Mangrovactinospora</taxon>
    </lineage>
</organism>
<dbReference type="RefSeq" id="WP_071658704.1">
    <property type="nucleotide sequence ID" value="NZ_MLCF01000162.1"/>
</dbReference>
<dbReference type="InterPro" id="IPR003507">
    <property type="entry name" value="S66_fam"/>
</dbReference>
<comment type="similarity">
    <text evidence="1">Belongs to the peptidase S66 family.</text>
</comment>
<dbReference type="PANTHER" id="PTHR30237">
    <property type="entry name" value="MURAMOYLTETRAPEPTIDE CARBOXYPEPTIDASE"/>
    <property type="match status" value="1"/>
</dbReference>
<name>A0A1J7C1A2_9ACTN</name>
<dbReference type="Pfam" id="PF17676">
    <property type="entry name" value="Peptidase_S66C"/>
    <property type="match status" value="1"/>
</dbReference>
<keyword evidence="5" id="KW-0720">Serine protease</keyword>
<evidence type="ECO:0000256" key="4">
    <source>
        <dbReference type="ARBA" id="ARBA00022801"/>
    </source>
</evidence>
<feature type="active site" description="Charge relay system" evidence="6">
    <location>
        <position position="212"/>
    </location>
</feature>
<evidence type="ECO:0000256" key="3">
    <source>
        <dbReference type="ARBA" id="ARBA00022670"/>
    </source>
</evidence>
<dbReference type="InterPro" id="IPR027478">
    <property type="entry name" value="LdcA_N"/>
</dbReference>
<feature type="domain" description="LD-carboxypeptidase N-terminal" evidence="7">
    <location>
        <begin position="16"/>
        <end position="137"/>
    </location>
</feature>
<dbReference type="AlphaFoldDB" id="A0A1J7C1A2"/>
<dbReference type="Gene3D" id="3.50.30.60">
    <property type="entry name" value="LD-carboxypeptidase A C-terminal domain-like"/>
    <property type="match status" value="1"/>
</dbReference>
<dbReference type="SUPFAM" id="SSF52317">
    <property type="entry name" value="Class I glutamine amidotransferase-like"/>
    <property type="match status" value="1"/>
</dbReference>
<feature type="active site" description="Nucleophile" evidence="6">
    <location>
        <position position="117"/>
    </location>
</feature>
<dbReference type="Pfam" id="PF02016">
    <property type="entry name" value="Peptidase_S66"/>
    <property type="match status" value="1"/>
</dbReference>
<dbReference type="OrthoDB" id="9807329at2"/>
<dbReference type="GO" id="GO:0008236">
    <property type="term" value="F:serine-type peptidase activity"/>
    <property type="evidence" value="ECO:0007669"/>
    <property type="project" value="UniProtKB-KW"/>
</dbReference>
<protein>
    <submittedName>
        <fullName evidence="9">LD-carboxypeptidase</fullName>
    </submittedName>
</protein>
<comment type="caution">
    <text evidence="9">The sequence shown here is derived from an EMBL/GenBank/DDBJ whole genome shotgun (WGS) entry which is preliminary data.</text>
</comment>
<keyword evidence="2 9" id="KW-0121">Carboxypeptidase</keyword>
<keyword evidence="3" id="KW-0645">Protease</keyword>
<gene>
    <name evidence="9" type="ORF">BIV57_22130</name>
</gene>
<dbReference type="Proteomes" id="UP000243342">
    <property type="component" value="Unassembled WGS sequence"/>
</dbReference>
<dbReference type="PANTHER" id="PTHR30237:SF2">
    <property type="entry name" value="MUREIN TETRAPEPTIDE CARBOXYPEPTIDASE"/>
    <property type="match status" value="1"/>
</dbReference>
<reference evidence="9 10" key="1">
    <citation type="submission" date="2016-10" db="EMBL/GenBank/DDBJ databases">
        <title>Genome sequence of Streptomyces gilvigriseus MUSC 26.</title>
        <authorList>
            <person name="Lee L.-H."/>
            <person name="Ser H.-L."/>
        </authorList>
    </citation>
    <scope>NUCLEOTIDE SEQUENCE [LARGE SCALE GENOMIC DNA]</scope>
    <source>
        <strain evidence="9 10">MUSC 26</strain>
    </source>
</reference>